<dbReference type="AlphaFoldDB" id="A0A816WBE0"/>
<feature type="region of interest" description="Disordered" evidence="1">
    <location>
        <begin position="80"/>
        <end position="100"/>
    </location>
</feature>
<protein>
    <submittedName>
        <fullName evidence="2">(rape) hypothetical protein</fullName>
    </submittedName>
</protein>
<gene>
    <name evidence="2" type="ORF">DARMORV10_A03P53060.1</name>
</gene>
<feature type="compositionally biased region" description="Polar residues" evidence="1">
    <location>
        <begin position="91"/>
        <end position="100"/>
    </location>
</feature>
<name>A0A816WBE0_BRANA</name>
<evidence type="ECO:0000256" key="1">
    <source>
        <dbReference type="SAM" id="MobiDB-lite"/>
    </source>
</evidence>
<dbReference type="Proteomes" id="UP001295469">
    <property type="component" value="Chromosome A03"/>
</dbReference>
<evidence type="ECO:0000313" key="2">
    <source>
        <dbReference type="EMBL" id="CAF2130619.1"/>
    </source>
</evidence>
<reference evidence="2" key="1">
    <citation type="submission" date="2021-01" db="EMBL/GenBank/DDBJ databases">
        <authorList>
            <consortium name="Genoscope - CEA"/>
            <person name="William W."/>
        </authorList>
    </citation>
    <scope>NUCLEOTIDE SEQUENCE</scope>
</reference>
<accession>A0A816WBE0</accession>
<proteinExistence type="predicted"/>
<organism evidence="2">
    <name type="scientific">Brassica napus</name>
    <name type="common">Rape</name>
    <dbReference type="NCBI Taxonomy" id="3708"/>
    <lineage>
        <taxon>Eukaryota</taxon>
        <taxon>Viridiplantae</taxon>
        <taxon>Streptophyta</taxon>
        <taxon>Embryophyta</taxon>
        <taxon>Tracheophyta</taxon>
        <taxon>Spermatophyta</taxon>
        <taxon>Magnoliopsida</taxon>
        <taxon>eudicotyledons</taxon>
        <taxon>Gunneridae</taxon>
        <taxon>Pentapetalae</taxon>
        <taxon>rosids</taxon>
        <taxon>malvids</taxon>
        <taxon>Brassicales</taxon>
        <taxon>Brassicaceae</taxon>
        <taxon>Brassiceae</taxon>
        <taxon>Brassica</taxon>
    </lineage>
</organism>
<dbReference type="EMBL" id="HG994357">
    <property type="protein sequence ID" value="CAF2130619.1"/>
    <property type="molecule type" value="Genomic_DNA"/>
</dbReference>
<sequence length="100" mass="11525">MLSNVFIEHPWIRGGEASDNPIDSAALSLMRQFRAMSKLKKLAPKKNLTPDCTAISFHASIVIHISGTLHRYRLDQDEKLIQSRPTHRQRQQQVSSFKWN</sequence>